<accession>A0A0M3IP94</accession>
<keyword evidence="1" id="KW-0812">Transmembrane</keyword>
<organism evidence="2 3">
    <name type="scientific">Ascaris lumbricoides</name>
    <name type="common">Giant roundworm</name>
    <dbReference type="NCBI Taxonomy" id="6252"/>
    <lineage>
        <taxon>Eukaryota</taxon>
        <taxon>Metazoa</taxon>
        <taxon>Ecdysozoa</taxon>
        <taxon>Nematoda</taxon>
        <taxon>Chromadorea</taxon>
        <taxon>Rhabditida</taxon>
        <taxon>Spirurina</taxon>
        <taxon>Ascaridomorpha</taxon>
        <taxon>Ascaridoidea</taxon>
        <taxon>Ascarididae</taxon>
        <taxon>Ascaris</taxon>
    </lineage>
</organism>
<dbReference type="AlphaFoldDB" id="A0A0M3IP94"/>
<keyword evidence="2" id="KW-1185">Reference proteome</keyword>
<proteinExistence type="predicted"/>
<evidence type="ECO:0000313" key="3">
    <source>
        <dbReference type="WBParaSite" id="ALUE_0002057201-mRNA-1"/>
    </source>
</evidence>
<dbReference type="Proteomes" id="UP000036681">
    <property type="component" value="Unplaced"/>
</dbReference>
<evidence type="ECO:0000256" key="1">
    <source>
        <dbReference type="SAM" id="Phobius"/>
    </source>
</evidence>
<dbReference type="WBParaSite" id="ALUE_0002057201-mRNA-1">
    <property type="protein sequence ID" value="ALUE_0002057201-mRNA-1"/>
    <property type="gene ID" value="ALUE_0002057201"/>
</dbReference>
<keyword evidence="1" id="KW-1133">Transmembrane helix</keyword>
<name>A0A0M3IP94_ASCLU</name>
<sequence length="90" mass="10380">MLRASEVVLRRSSQILLNAARCQATASIPAPEEVRANQPIYTKVFFFTLNYHLPYVFFKICVLFTVLYGGKTSLFFFRIHFLAIDAILNF</sequence>
<keyword evidence="1" id="KW-0472">Membrane</keyword>
<feature type="transmembrane region" description="Helical" evidence="1">
    <location>
        <begin position="51"/>
        <end position="70"/>
    </location>
</feature>
<reference evidence="3" key="1">
    <citation type="submission" date="2017-02" db="UniProtKB">
        <authorList>
            <consortium name="WormBaseParasite"/>
        </authorList>
    </citation>
    <scope>IDENTIFICATION</scope>
</reference>
<protein>
    <submittedName>
        <fullName evidence="3">Uncharacterized protein</fullName>
    </submittedName>
</protein>
<evidence type="ECO:0000313" key="2">
    <source>
        <dbReference type="Proteomes" id="UP000036681"/>
    </source>
</evidence>